<evidence type="ECO:0000313" key="3">
    <source>
        <dbReference type="Proteomes" id="UP000656881"/>
    </source>
</evidence>
<name>A0ABQ2LIH8_9ACTN</name>
<protein>
    <recommendedName>
        <fullName evidence="4">Lipoprotein</fullName>
    </recommendedName>
</protein>
<proteinExistence type="predicted"/>
<gene>
    <name evidence="2" type="ORF">GCM10012286_05820</name>
</gene>
<sequence length="242" mass="24541">MAPLLLGVVGCGAGSGGGGAEEGDGSRSDAKASEKANVSGAGAKANGFGVKELREVALSDGDVDGRSVRRMNNGLAAAMGKDSSIADPARCRPLDNMLAYGSKPAPKAFVPLSVDMKGSTFADPKGTSVVVALSSHDQAGAKQVLAQLRTALAKCGSGFESVNGTYDEVDERPVSGLGDEAVSYVMWGGVQGENAGASFTVVRSGATVVTFNAINLEKPWEVAKPDPAVVKAQLAKVEKAAR</sequence>
<evidence type="ECO:0000313" key="2">
    <source>
        <dbReference type="EMBL" id="GGO35326.1"/>
    </source>
</evidence>
<dbReference type="Proteomes" id="UP000656881">
    <property type="component" value="Unassembled WGS sequence"/>
</dbReference>
<feature type="region of interest" description="Disordered" evidence="1">
    <location>
        <begin position="15"/>
        <end position="38"/>
    </location>
</feature>
<reference evidence="3" key="1">
    <citation type="journal article" date="2019" name="Int. J. Syst. Evol. Microbiol.">
        <title>The Global Catalogue of Microorganisms (GCM) 10K type strain sequencing project: providing services to taxonomists for standard genome sequencing and annotation.</title>
        <authorList>
            <consortium name="The Broad Institute Genomics Platform"/>
            <consortium name="The Broad Institute Genome Sequencing Center for Infectious Disease"/>
            <person name="Wu L."/>
            <person name="Ma J."/>
        </authorList>
    </citation>
    <scope>NUCLEOTIDE SEQUENCE [LARGE SCALE GENOMIC DNA]</scope>
    <source>
        <strain evidence="3">CGMCC 4.7349</strain>
    </source>
</reference>
<accession>A0ABQ2LIH8</accession>
<keyword evidence="3" id="KW-1185">Reference proteome</keyword>
<evidence type="ECO:0000256" key="1">
    <source>
        <dbReference type="SAM" id="MobiDB-lite"/>
    </source>
</evidence>
<organism evidence="2 3">
    <name type="scientific">Streptomyces lasiicapitis</name>
    <dbReference type="NCBI Taxonomy" id="1923961"/>
    <lineage>
        <taxon>Bacteria</taxon>
        <taxon>Bacillati</taxon>
        <taxon>Actinomycetota</taxon>
        <taxon>Actinomycetes</taxon>
        <taxon>Kitasatosporales</taxon>
        <taxon>Streptomycetaceae</taxon>
        <taxon>Streptomyces</taxon>
    </lineage>
</organism>
<dbReference type="EMBL" id="BMNG01000001">
    <property type="protein sequence ID" value="GGO35326.1"/>
    <property type="molecule type" value="Genomic_DNA"/>
</dbReference>
<evidence type="ECO:0008006" key="4">
    <source>
        <dbReference type="Google" id="ProtNLM"/>
    </source>
</evidence>
<comment type="caution">
    <text evidence="2">The sequence shown here is derived from an EMBL/GenBank/DDBJ whole genome shotgun (WGS) entry which is preliminary data.</text>
</comment>
<feature type="compositionally biased region" description="Basic and acidic residues" evidence="1">
    <location>
        <begin position="24"/>
        <end position="34"/>
    </location>
</feature>